<keyword evidence="3 9" id="KW-0813">Transport</keyword>
<keyword evidence="7 9" id="KW-1133">Transmembrane helix</keyword>
<evidence type="ECO:0000256" key="9">
    <source>
        <dbReference type="RuleBase" id="RU910715"/>
    </source>
</evidence>
<dbReference type="Gene3D" id="1.20.1280.290">
    <property type="match status" value="2"/>
</dbReference>
<keyword evidence="4 9" id="KW-0762">Sugar transport</keyword>
<evidence type="ECO:0000256" key="7">
    <source>
        <dbReference type="ARBA" id="ARBA00022989"/>
    </source>
</evidence>
<protein>
    <recommendedName>
        <fullName evidence="9">Bidirectional sugar transporter SWEET</fullName>
    </recommendedName>
</protein>
<dbReference type="PANTHER" id="PTHR10791:SF115">
    <property type="entry name" value="BIDIRECTIONAL SUGAR TRANSPORTER SWEET"/>
    <property type="match status" value="1"/>
</dbReference>
<keyword evidence="11" id="KW-1185">Reference proteome</keyword>
<dbReference type="InterPro" id="IPR047664">
    <property type="entry name" value="SWEET"/>
</dbReference>
<dbReference type="FunFam" id="1.20.1280.290:FF:000002">
    <property type="entry name" value="Bidirectional sugar transporter SWEET"/>
    <property type="match status" value="1"/>
</dbReference>
<dbReference type="Proteomes" id="UP001497516">
    <property type="component" value="Chromosome 8"/>
</dbReference>
<reference evidence="10 11" key="1">
    <citation type="submission" date="2024-04" db="EMBL/GenBank/DDBJ databases">
        <authorList>
            <person name="Fracassetti M."/>
        </authorList>
    </citation>
    <scope>NUCLEOTIDE SEQUENCE [LARGE SCALE GENOMIC DNA]</scope>
</reference>
<evidence type="ECO:0000256" key="3">
    <source>
        <dbReference type="ARBA" id="ARBA00022448"/>
    </source>
</evidence>
<feature type="transmembrane region" description="Helical" evidence="9">
    <location>
        <begin position="107"/>
        <end position="127"/>
    </location>
</feature>
<keyword evidence="6" id="KW-0677">Repeat</keyword>
<dbReference type="EMBL" id="OZ034821">
    <property type="protein sequence ID" value="CAL1405695.1"/>
    <property type="molecule type" value="Genomic_DNA"/>
</dbReference>
<comment type="function">
    <text evidence="9">Mediates both low-affinity uptake and efflux of sugar across the membrane.</text>
</comment>
<dbReference type="Pfam" id="PF03083">
    <property type="entry name" value="MtN3_slv"/>
    <property type="match status" value="2"/>
</dbReference>
<dbReference type="GO" id="GO:0051119">
    <property type="term" value="F:sugar transmembrane transporter activity"/>
    <property type="evidence" value="ECO:0007669"/>
    <property type="project" value="InterPro"/>
</dbReference>
<evidence type="ECO:0000256" key="8">
    <source>
        <dbReference type="ARBA" id="ARBA00023136"/>
    </source>
</evidence>
<organism evidence="10 11">
    <name type="scientific">Linum trigynum</name>
    <dbReference type="NCBI Taxonomy" id="586398"/>
    <lineage>
        <taxon>Eukaryota</taxon>
        <taxon>Viridiplantae</taxon>
        <taxon>Streptophyta</taxon>
        <taxon>Embryophyta</taxon>
        <taxon>Tracheophyta</taxon>
        <taxon>Spermatophyta</taxon>
        <taxon>Magnoliopsida</taxon>
        <taxon>eudicotyledons</taxon>
        <taxon>Gunneridae</taxon>
        <taxon>Pentapetalae</taxon>
        <taxon>rosids</taxon>
        <taxon>fabids</taxon>
        <taxon>Malpighiales</taxon>
        <taxon>Linaceae</taxon>
        <taxon>Linum</taxon>
    </lineage>
</organism>
<dbReference type="GO" id="GO:0005886">
    <property type="term" value="C:plasma membrane"/>
    <property type="evidence" value="ECO:0007669"/>
    <property type="project" value="UniProtKB-SubCell"/>
</dbReference>
<gene>
    <name evidence="10" type="ORF">LTRI10_LOCUS45468</name>
</gene>
<keyword evidence="8 9" id="KW-0472">Membrane</keyword>
<evidence type="ECO:0000313" key="11">
    <source>
        <dbReference type="Proteomes" id="UP001497516"/>
    </source>
</evidence>
<sequence>MKAHHHHPDQILLLTIGILGNITSIMMYLAPMWTFWRVYRSKSTEGFHSVPYVASQFSAMLWIYYAVLKSNDLLLVVNSVGFAVETFYILAFVAYAPKQAKILTVKLVSVTSVGGFIAILVLTRFFAKGEVRLQVVGWLCAALSCFMFASPLTIMRQVMHTKSVEFMPFTLSFFLFLSATLWLAYGLLLHDYYIMIPNGVGVVLGMAQMFLYGCYCKERKKGSVENQNGNAESGGGLNSLEVESGC</sequence>
<feature type="transmembrane region" description="Helical" evidence="9">
    <location>
        <begin position="50"/>
        <end position="67"/>
    </location>
</feature>
<dbReference type="AlphaFoldDB" id="A0AAV2G816"/>
<dbReference type="InterPro" id="IPR004316">
    <property type="entry name" value="SWEET_rpt"/>
</dbReference>
<dbReference type="GO" id="GO:0051260">
    <property type="term" value="P:protein homooligomerization"/>
    <property type="evidence" value="ECO:0007669"/>
    <property type="project" value="UniProtKB-ARBA"/>
</dbReference>
<dbReference type="FunFam" id="1.20.1280.290:FF:000001">
    <property type="entry name" value="Bidirectional sugar transporter SWEET"/>
    <property type="match status" value="1"/>
</dbReference>
<evidence type="ECO:0000256" key="6">
    <source>
        <dbReference type="ARBA" id="ARBA00022737"/>
    </source>
</evidence>
<evidence type="ECO:0000256" key="4">
    <source>
        <dbReference type="ARBA" id="ARBA00022597"/>
    </source>
</evidence>
<dbReference type="PANTHER" id="PTHR10791">
    <property type="entry name" value="RAG1-ACTIVATING PROTEIN 1"/>
    <property type="match status" value="1"/>
</dbReference>
<feature type="transmembrane region" description="Helical" evidence="9">
    <location>
        <begin position="133"/>
        <end position="154"/>
    </location>
</feature>
<evidence type="ECO:0000313" key="10">
    <source>
        <dbReference type="EMBL" id="CAL1405695.1"/>
    </source>
</evidence>
<feature type="transmembrane region" description="Helical" evidence="9">
    <location>
        <begin position="12"/>
        <end position="30"/>
    </location>
</feature>
<comment type="subcellular location">
    <subcellularLocation>
        <location evidence="9">Cell membrane</location>
        <topology evidence="9">Multi-pass membrane protein</topology>
    </subcellularLocation>
    <subcellularLocation>
        <location evidence="1">Endomembrane system</location>
        <topology evidence="1">Multi-pass membrane protein</topology>
    </subcellularLocation>
</comment>
<feature type="transmembrane region" description="Helical" evidence="9">
    <location>
        <begin position="194"/>
        <end position="215"/>
    </location>
</feature>
<evidence type="ECO:0000256" key="2">
    <source>
        <dbReference type="ARBA" id="ARBA00007809"/>
    </source>
</evidence>
<comment type="similarity">
    <text evidence="2 9">Belongs to the SWEET sugar transporter family.</text>
</comment>
<name>A0AAV2G816_9ROSI</name>
<evidence type="ECO:0000256" key="5">
    <source>
        <dbReference type="ARBA" id="ARBA00022692"/>
    </source>
</evidence>
<keyword evidence="5 9" id="KW-0812">Transmembrane</keyword>
<dbReference type="GO" id="GO:0012505">
    <property type="term" value="C:endomembrane system"/>
    <property type="evidence" value="ECO:0007669"/>
    <property type="project" value="UniProtKB-SubCell"/>
</dbReference>
<feature type="transmembrane region" description="Helical" evidence="9">
    <location>
        <begin position="73"/>
        <end position="95"/>
    </location>
</feature>
<proteinExistence type="inferred from homology"/>
<accession>A0AAV2G816</accession>
<evidence type="ECO:0000256" key="1">
    <source>
        <dbReference type="ARBA" id="ARBA00004127"/>
    </source>
</evidence>
<feature type="transmembrane region" description="Helical" evidence="9">
    <location>
        <begin position="166"/>
        <end position="188"/>
    </location>
</feature>